<keyword evidence="6 9" id="KW-1133">Transmembrane helix</keyword>
<keyword evidence="4 9" id="KW-0812">Transmembrane</keyword>
<dbReference type="InterPro" id="IPR045349">
    <property type="entry name" value="SLC41A1-3"/>
</dbReference>
<dbReference type="GO" id="GO:0006811">
    <property type="term" value="P:monoatomic ion transport"/>
    <property type="evidence" value="ECO:0007669"/>
    <property type="project" value="UniProtKB-KW"/>
</dbReference>
<dbReference type="Pfam" id="PF01769">
    <property type="entry name" value="MgtE"/>
    <property type="match status" value="1"/>
</dbReference>
<feature type="transmembrane region" description="Helical" evidence="9">
    <location>
        <begin position="130"/>
        <end position="156"/>
    </location>
</feature>
<dbReference type="PANTHER" id="PTHR16228:SF7">
    <property type="entry name" value="SLC41A_MGTE INTEGRAL MEMBRANE DOMAIN-CONTAINING PROTEIN"/>
    <property type="match status" value="1"/>
</dbReference>
<evidence type="ECO:0000256" key="8">
    <source>
        <dbReference type="ARBA" id="ARBA00023136"/>
    </source>
</evidence>
<evidence type="ECO:0000313" key="12">
    <source>
        <dbReference type="Proteomes" id="UP001597187"/>
    </source>
</evidence>
<feature type="transmembrane region" description="Helical" evidence="9">
    <location>
        <begin position="79"/>
        <end position="109"/>
    </location>
</feature>
<keyword evidence="5" id="KW-0460">Magnesium</keyword>
<dbReference type="InterPro" id="IPR036739">
    <property type="entry name" value="SLC41_membr_dom_sf"/>
</dbReference>
<name>A0ABD6AVM2_9EURY</name>
<keyword evidence="8 9" id="KW-0472">Membrane</keyword>
<organism evidence="11 12">
    <name type="scientific">Halomarina rubra</name>
    <dbReference type="NCBI Taxonomy" id="2071873"/>
    <lineage>
        <taxon>Archaea</taxon>
        <taxon>Methanobacteriati</taxon>
        <taxon>Methanobacteriota</taxon>
        <taxon>Stenosarchaea group</taxon>
        <taxon>Halobacteria</taxon>
        <taxon>Halobacteriales</taxon>
        <taxon>Natronomonadaceae</taxon>
        <taxon>Halomarina</taxon>
    </lineage>
</organism>
<dbReference type="GO" id="GO:0016020">
    <property type="term" value="C:membrane"/>
    <property type="evidence" value="ECO:0007669"/>
    <property type="project" value="UniProtKB-SubCell"/>
</dbReference>
<evidence type="ECO:0000256" key="1">
    <source>
        <dbReference type="ARBA" id="ARBA00004141"/>
    </source>
</evidence>
<dbReference type="InterPro" id="IPR006667">
    <property type="entry name" value="SLC41_membr_dom"/>
</dbReference>
<evidence type="ECO:0000256" key="6">
    <source>
        <dbReference type="ARBA" id="ARBA00022989"/>
    </source>
</evidence>
<dbReference type="SUPFAM" id="SSF161093">
    <property type="entry name" value="MgtE membrane domain-like"/>
    <property type="match status" value="1"/>
</dbReference>
<gene>
    <name evidence="11" type="ORF">ACFSBT_09005</name>
</gene>
<evidence type="ECO:0000256" key="9">
    <source>
        <dbReference type="SAM" id="Phobius"/>
    </source>
</evidence>
<keyword evidence="12" id="KW-1185">Reference proteome</keyword>
<proteinExistence type="inferred from homology"/>
<comment type="caution">
    <text evidence="11">The sequence shown here is derived from an EMBL/GenBank/DDBJ whole genome shotgun (WGS) entry which is preliminary data.</text>
</comment>
<feature type="transmembrane region" description="Helical" evidence="9">
    <location>
        <begin position="168"/>
        <end position="195"/>
    </location>
</feature>
<reference evidence="11 12" key="1">
    <citation type="journal article" date="2019" name="Int. J. Syst. Evol. Microbiol.">
        <title>The Global Catalogue of Microorganisms (GCM) 10K type strain sequencing project: providing services to taxonomists for standard genome sequencing and annotation.</title>
        <authorList>
            <consortium name="The Broad Institute Genomics Platform"/>
            <consortium name="The Broad Institute Genome Sequencing Center for Infectious Disease"/>
            <person name="Wu L."/>
            <person name="Ma J."/>
        </authorList>
    </citation>
    <scope>NUCLEOTIDE SEQUENCE [LARGE SCALE GENOMIC DNA]</scope>
    <source>
        <strain evidence="11 12">CGMCC 1.12563</strain>
    </source>
</reference>
<dbReference type="Gene3D" id="1.10.357.20">
    <property type="entry name" value="SLC41 divalent cation transporters, integral membrane domain"/>
    <property type="match status" value="1"/>
</dbReference>
<dbReference type="EMBL" id="JBHUDC010000003">
    <property type="protein sequence ID" value="MFD1513415.1"/>
    <property type="molecule type" value="Genomic_DNA"/>
</dbReference>
<evidence type="ECO:0000256" key="4">
    <source>
        <dbReference type="ARBA" id="ARBA00022692"/>
    </source>
</evidence>
<comment type="similarity">
    <text evidence="2">Belongs to the SLC41A transporter family.</text>
</comment>
<evidence type="ECO:0000313" key="11">
    <source>
        <dbReference type="EMBL" id="MFD1513415.1"/>
    </source>
</evidence>
<keyword evidence="7" id="KW-0406">Ion transport</keyword>
<dbReference type="PANTHER" id="PTHR16228">
    <property type="entry name" value="DIVALENT CATION TRANSPORTER SOLUTE CARRIER FAMILY 41"/>
    <property type="match status" value="1"/>
</dbReference>
<accession>A0ABD6AVM2</accession>
<dbReference type="Proteomes" id="UP001597187">
    <property type="component" value="Unassembled WGS sequence"/>
</dbReference>
<sequence>MSEPQLDELRDIDRTERHPLIYDVSETQDISRGTLFYVKEYGRGAVVWRTIVRESLLVLILASLVSSVGGLALEEFKTVLFALTPFVVLFPALNDMLGDLGIVISGRYSELLYRRDEMPPWWRDSALRRLFVQVLAAALVMVVVAVGGALSITTLGGTAPSGTTIGKIVLVVFLDVLFLVCVVFAVALLTGTIVYRRGEDPNNVLIPVTTAVADVLNIVVLVGLISVAF</sequence>
<evidence type="ECO:0000256" key="7">
    <source>
        <dbReference type="ARBA" id="ARBA00023065"/>
    </source>
</evidence>
<feature type="transmembrane region" description="Helical" evidence="9">
    <location>
        <begin position="56"/>
        <end position="73"/>
    </location>
</feature>
<dbReference type="RefSeq" id="WP_250873368.1">
    <property type="nucleotide sequence ID" value="NZ_JALXFV010000003.1"/>
</dbReference>
<dbReference type="AlphaFoldDB" id="A0ABD6AVM2"/>
<protein>
    <submittedName>
        <fullName evidence="11">Magnesium transporter</fullName>
    </submittedName>
</protein>
<evidence type="ECO:0000259" key="10">
    <source>
        <dbReference type="Pfam" id="PF01769"/>
    </source>
</evidence>
<evidence type="ECO:0000256" key="5">
    <source>
        <dbReference type="ARBA" id="ARBA00022842"/>
    </source>
</evidence>
<evidence type="ECO:0000256" key="2">
    <source>
        <dbReference type="ARBA" id="ARBA00009749"/>
    </source>
</evidence>
<comment type="subcellular location">
    <subcellularLocation>
        <location evidence="1">Membrane</location>
        <topology evidence="1">Multi-pass membrane protein</topology>
    </subcellularLocation>
</comment>
<feature type="transmembrane region" description="Helical" evidence="9">
    <location>
        <begin position="204"/>
        <end position="228"/>
    </location>
</feature>
<keyword evidence="3" id="KW-0813">Transport</keyword>
<feature type="domain" description="SLC41A/MgtE integral membrane" evidence="10">
    <location>
        <begin position="91"/>
        <end position="223"/>
    </location>
</feature>
<evidence type="ECO:0000256" key="3">
    <source>
        <dbReference type="ARBA" id="ARBA00022448"/>
    </source>
</evidence>